<sequence length="279" mass="29670">MVVVAVRDAQGEAGTGHGSGRGKRRKKINWAGKARISDLNLPPHCAPPGDDLSGRPLDRDEMAKTHSGHDASFRDLRPGAVGGGGGCAGRGVARNACAMQVVAARREKRVGDWFRPRWMEESVLFGPHPNRDRLTKHARPSVPFLDLRNPPAEMPSLPFPAEDAVTAAAGALAIDAPPSSPATISVITSPDITSLPRGTPSGADSDTARHMRPYKCLLQPPRRGPALAVHAHHPFAAAHASRDRQSGAPDFVSRGLDSPRGRPAPPPDRAYLNLSRSLT</sequence>
<accession>A0A8H7TYM6</accession>
<evidence type="ECO:0000313" key="2">
    <source>
        <dbReference type="EMBL" id="KAF9806836.1"/>
    </source>
</evidence>
<organism evidence="2 3">
    <name type="scientific">Rhodonia placenta</name>
    <dbReference type="NCBI Taxonomy" id="104341"/>
    <lineage>
        <taxon>Eukaryota</taxon>
        <taxon>Fungi</taxon>
        <taxon>Dikarya</taxon>
        <taxon>Basidiomycota</taxon>
        <taxon>Agaricomycotina</taxon>
        <taxon>Agaricomycetes</taxon>
        <taxon>Polyporales</taxon>
        <taxon>Adustoporiaceae</taxon>
        <taxon>Rhodonia</taxon>
    </lineage>
</organism>
<reference evidence="2" key="1">
    <citation type="submission" date="2020-11" db="EMBL/GenBank/DDBJ databases">
        <authorList>
            <person name="Koelle M."/>
            <person name="Horta M.A.C."/>
            <person name="Nowrousian M."/>
            <person name="Ohm R.A."/>
            <person name="Benz P."/>
            <person name="Pilgard A."/>
        </authorList>
    </citation>
    <scope>NUCLEOTIDE SEQUENCE</scope>
    <source>
        <strain evidence="2">FPRL280</strain>
    </source>
</reference>
<feature type="compositionally biased region" description="Basic and acidic residues" evidence="1">
    <location>
        <begin position="52"/>
        <end position="77"/>
    </location>
</feature>
<dbReference type="EMBL" id="JADOXO010000309">
    <property type="protein sequence ID" value="KAF9806836.1"/>
    <property type="molecule type" value="Genomic_DNA"/>
</dbReference>
<evidence type="ECO:0000256" key="1">
    <source>
        <dbReference type="SAM" id="MobiDB-lite"/>
    </source>
</evidence>
<feature type="region of interest" description="Disordered" evidence="1">
    <location>
        <begin position="38"/>
        <end position="77"/>
    </location>
</feature>
<gene>
    <name evidence="2" type="ORF">IEO21_08516</name>
</gene>
<feature type="region of interest" description="Disordered" evidence="1">
    <location>
        <begin position="1"/>
        <end position="26"/>
    </location>
</feature>
<protein>
    <submittedName>
        <fullName evidence="2">Uncharacterized protein</fullName>
    </submittedName>
</protein>
<evidence type="ECO:0000313" key="3">
    <source>
        <dbReference type="Proteomes" id="UP000639403"/>
    </source>
</evidence>
<dbReference type="AlphaFoldDB" id="A0A8H7TYM6"/>
<feature type="region of interest" description="Disordered" evidence="1">
    <location>
        <begin position="231"/>
        <end position="279"/>
    </location>
</feature>
<proteinExistence type="predicted"/>
<feature type="region of interest" description="Disordered" evidence="1">
    <location>
        <begin position="190"/>
        <end position="210"/>
    </location>
</feature>
<dbReference type="Proteomes" id="UP000639403">
    <property type="component" value="Unassembled WGS sequence"/>
</dbReference>
<reference evidence="2" key="2">
    <citation type="journal article" name="Front. Microbiol.">
        <title>Degradative Capacity of Two Strains of Rhodonia placenta: From Phenotype to Genotype.</title>
        <authorList>
            <person name="Kolle M."/>
            <person name="Horta M.A.C."/>
            <person name="Nowrousian M."/>
            <person name="Ohm R.A."/>
            <person name="Benz J.P."/>
            <person name="Pilgard A."/>
        </authorList>
    </citation>
    <scope>NUCLEOTIDE SEQUENCE</scope>
    <source>
        <strain evidence="2">FPRL280</strain>
    </source>
</reference>
<name>A0A8H7TYM6_9APHY</name>
<comment type="caution">
    <text evidence="2">The sequence shown here is derived from an EMBL/GenBank/DDBJ whole genome shotgun (WGS) entry which is preliminary data.</text>
</comment>